<sequence length="87" mass="9767">MPIDTDEDNEEIATPAYPTTYKDEVKKLKKIIKEIQKNHDNLLDAAKYNAKESSARIKDLEDKFNKVSNIAEALAFTATGKDPGEIL</sequence>
<dbReference type="AlphaFoldDB" id="A0A090MG28"/>
<reference evidence="2" key="1">
    <citation type="submission" date="2013-05" db="EMBL/GenBank/DDBJ databases">
        <title>Draft genome sequences of six wheat associated Fusarium spp. isolates.</title>
        <authorList>
            <person name="Moolhuijzen P.M."/>
            <person name="Manners J.M."/>
            <person name="Wilcox S."/>
            <person name="Bellgard M.I."/>
            <person name="Gardiner D.M."/>
        </authorList>
    </citation>
    <scope>NUCLEOTIDE SEQUENCE</scope>
    <source>
        <strain evidence="2">CS5907</strain>
    </source>
</reference>
<feature type="coiled-coil region" evidence="1">
    <location>
        <begin position="25"/>
        <end position="63"/>
    </location>
</feature>
<evidence type="ECO:0000256" key="1">
    <source>
        <dbReference type="SAM" id="Coils"/>
    </source>
</evidence>
<comment type="caution">
    <text evidence="2">The sequence shown here is derived from an EMBL/GenBank/DDBJ whole genome shotgun (WGS) entry which is preliminary data.</text>
</comment>
<evidence type="ECO:0000313" key="2">
    <source>
        <dbReference type="EMBL" id="CEG03862.1"/>
    </source>
</evidence>
<dbReference type="EMBL" id="CBMG010002868">
    <property type="protein sequence ID" value="CEG03862.1"/>
    <property type="molecule type" value="Genomic_DNA"/>
</dbReference>
<keyword evidence="1" id="KW-0175">Coiled coil</keyword>
<name>A0A090MG28_9HYPO</name>
<gene>
    <name evidence="2" type="ORF">BN851_0126760</name>
</gene>
<accession>A0A090MG28</accession>
<proteinExistence type="predicted"/>
<organism evidence="2">
    <name type="scientific">Fusarium acuminatum CS5907</name>
    <dbReference type="NCBI Taxonomy" id="1318461"/>
    <lineage>
        <taxon>Eukaryota</taxon>
        <taxon>Fungi</taxon>
        <taxon>Dikarya</taxon>
        <taxon>Ascomycota</taxon>
        <taxon>Pezizomycotina</taxon>
        <taxon>Sordariomycetes</taxon>
        <taxon>Hypocreomycetidae</taxon>
        <taxon>Hypocreales</taxon>
        <taxon>Nectriaceae</taxon>
        <taxon>Fusarium</taxon>
        <taxon>Fusarium tricinctum species complex</taxon>
    </lineage>
</organism>
<protein>
    <submittedName>
        <fullName evidence="2">WGS project CBMG000000000 data, contig CS5907-c002881</fullName>
    </submittedName>
</protein>